<dbReference type="RefSeq" id="WP_386821315.1">
    <property type="nucleotide sequence ID" value="NZ_JBHUIT010000034.1"/>
</dbReference>
<comment type="catalytic activity">
    <reaction evidence="7 8">
        <text>shikimate + NADP(+) = 3-dehydroshikimate + NADPH + H(+)</text>
        <dbReference type="Rhea" id="RHEA:17737"/>
        <dbReference type="ChEBI" id="CHEBI:15378"/>
        <dbReference type="ChEBI" id="CHEBI:16630"/>
        <dbReference type="ChEBI" id="CHEBI:36208"/>
        <dbReference type="ChEBI" id="CHEBI:57783"/>
        <dbReference type="ChEBI" id="CHEBI:58349"/>
        <dbReference type="EC" id="1.1.1.25"/>
    </reaction>
</comment>
<evidence type="ECO:0000256" key="2">
    <source>
        <dbReference type="ARBA" id="ARBA00012962"/>
    </source>
</evidence>
<dbReference type="Pfam" id="PF08501">
    <property type="entry name" value="Shikimate_dh_N"/>
    <property type="match status" value="1"/>
</dbReference>
<feature type="binding site" evidence="8">
    <location>
        <position position="104"/>
    </location>
    <ligand>
        <name>shikimate</name>
        <dbReference type="ChEBI" id="CHEBI:36208"/>
    </ligand>
</feature>
<gene>
    <name evidence="8 11" type="primary">aroE</name>
    <name evidence="11" type="ORF">ACFSSA_14625</name>
</gene>
<dbReference type="PANTHER" id="PTHR21089">
    <property type="entry name" value="SHIKIMATE DEHYDROGENASE"/>
    <property type="match status" value="1"/>
</dbReference>
<protein>
    <recommendedName>
        <fullName evidence="2 8">Shikimate dehydrogenase (NADP(+))</fullName>
        <shortName evidence="8">SDH</shortName>
        <ecNumber evidence="2 8">1.1.1.25</ecNumber>
    </recommendedName>
</protein>
<feature type="binding site" evidence="8">
    <location>
        <position position="119"/>
    </location>
    <ligand>
        <name>shikimate</name>
        <dbReference type="ChEBI" id="CHEBI:36208"/>
    </ligand>
</feature>
<feature type="binding site" evidence="8">
    <location>
        <position position="271"/>
    </location>
    <ligand>
        <name>shikimate</name>
        <dbReference type="ChEBI" id="CHEBI:36208"/>
    </ligand>
</feature>
<evidence type="ECO:0000259" key="9">
    <source>
        <dbReference type="Pfam" id="PF08501"/>
    </source>
</evidence>
<dbReference type="GO" id="GO:0004764">
    <property type="term" value="F:shikimate 3-dehydrogenase (NADP+) activity"/>
    <property type="evidence" value="ECO:0007669"/>
    <property type="project" value="UniProtKB-EC"/>
</dbReference>
<keyword evidence="4 8" id="KW-0521">NADP</keyword>
<comment type="function">
    <text evidence="8">Involved in the biosynthesis of the chorismate, which leads to the biosynthesis of aromatic amino acids. Catalyzes the reversible NADPH linked reduction of 3-dehydroshikimate (DHSA) to yield shikimate (SA).</text>
</comment>
<dbReference type="CDD" id="cd01065">
    <property type="entry name" value="NAD_bind_Shikimate_DH"/>
    <property type="match status" value="1"/>
</dbReference>
<dbReference type="EMBL" id="JBHUIT010000034">
    <property type="protein sequence ID" value="MFD2257913.1"/>
    <property type="molecule type" value="Genomic_DNA"/>
</dbReference>
<dbReference type="NCBIfam" id="TIGR00507">
    <property type="entry name" value="aroE"/>
    <property type="match status" value="1"/>
</dbReference>
<evidence type="ECO:0000313" key="12">
    <source>
        <dbReference type="Proteomes" id="UP001597375"/>
    </source>
</evidence>
<feature type="binding site" evidence="8">
    <location>
        <begin position="32"/>
        <end position="34"/>
    </location>
    <ligand>
        <name>shikimate</name>
        <dbReference type="ChEBI" id="CHEBI:36208"/>
    </ligand>
</feature>
<organism evidence="11 12">
    <name type="scientific">Luteolibacter algae</name>
    <dbReference type="NCBI Taxonomy" id="454151"/>
    <lineage>
        <taxon>Bacteria</taxon>
        <taxon>Pseudomonadati</taxon>
        <taxon>Verrucomicrobiota</taxon>
        <taxon>Verrucomicrobiia</taxon>
        <taxon>Verrucomicrobiales</taxon>
        <taxon>Verrucomicrobiaceae</taxon>
        <taxon>Luteolibacter</taxon>
    </lineage>
</organism>
<comment type="similarity">
    <text evidence="8">Belongs to the shikimate dehydrogenase family.</text>
</comment>
<evidence type="ECO:0000256" key="6">
    <source>
        <dbReference type="ARBA" id="ARBA00023141"/>
    </source>
</evidence>
<comment type="subunit">
    <text evidence="8">Homodimer.</text>
</comment>
<proteinExistence type="inferred from homology"/>
<comment type="pathway">
    <text evidence="1 8">Metabolic intermediate biosynthesis; chorismate biosynthesis; chorismate from D-erythrose 4-phosphate and phosphoenolpyruvate: step 4/7.</text>
</comment>
<evidence type="ECO:0000256" key="1">
    <source>
        <dbReference type="ARBA" id="ARBA00004871"/>
    </source>
</evidence>
<evidence type="ECO:0000256" key="5">
    <source>
        <dbReference type="ARBA" id="ARBA00023002"/>
    </source>
</evidence>
<feature type="binding site" evidence="8">
    <location>
        <position position="241"/>
    </location>
    <ligand>
        <name>NADP(+)</name>
        <dbReference type="ChEBI" id="CHEBI:58349"/>
    </ligand>
</feature>
<dbReference type="Pfam" id="PF18317">
    <property type="entry name" value="SDH_C"/>
    <property type="match status" value="1"/>
</dbReference>
<keyword evidence="6 8" id="KW-0057">Aromatic amino acid biosynthesis</keyword>
<accession>A0ABW5DBN8</accession>
<keyword evidence="3 8" id="KW-0028">Amino-acid biosynthesis</keyword>
<dbReference type="InterPro" id="IPR011342">
    <property type="entry name" value="Shikimate_DH"/>
</dbReference>
<dbReference type="InterPro" id="IPR036291">
    <property type="entry name" value="NAD(P)-bd_dom_sf"/>
</dbReference>
<reference evidence="12" key="1">
    <citation type="journal article" date="2019" name="Int. J. Syst. Evol. Microbiol.">
        <title>The Global Catalogue of Microorganisms (GCM) 10K type strain sequencing project: providing services to taxonomists for standard genome sequencing and annotation.</title>
        <authorList>
            <consortium name="The Broad Institute Genomics Platform"/>
            <consortium name="The Broad Institute Genome Sequencing Center for Infectious Disease"/>
            <person name="Wu L."/>
            <person name="Ma J."/>
        </authorList>
    </citation>
    <scope>NUCLEOTIDE SEQUENCE [LARGE SCALE GENOMIC DNA]</scope>
    <source>
        <strain evidence="12">CGMCC 4.7106</strain>
    </source>
</reference>
<dbReference type="InterPro" id="IPR013708">
    <property type="entry name" value="Shikimate_DH-bd_N"/>
</dbReference>
<dbReference type="Gene3D" id="3.40.50.10860">
    <property type="entry name" value="Leucine Dehydrogenase, chain A, domain 1"/>
    <property type="match status" value="1"/>
</dbReference>
<feature type="domain" description="Shikimate dehydrogenase substrate binding N-terminal" evidence="9">
    <location>
        <begin position="24"/>
        <end position="106"/>
    </location>
</feature>
<keyword evidence="12" id="KW-1185">Reference proteome</keyword>
<name>A0ABW5DBN8_9BACT</name>
<evidence type="ECO:0000256" key="3">
    <source>
        <dbReference type="ARBA" id="ARBA00022605"/>
    </source>
</evidence>
<comment type="caution">
    <text evidence="11">The sequence shown here is derived from an EMBL/GenBank/DDBJ whole genome shotgun (WGS) entry which is preliminary data.</text>
</comment>
<dbReference type="InterPro" id="IPR041121">
    <property type="entry name" value="SDH_C"/>
</dbReference>
<dbReference type="EC" id="1.1.1.25" evidence="2 8"/>
<dbReference type="Proteomes" id="UP001597375">
    <property type="component" value="Unassembled WGS sequence"/>
</dbReference>
<evidence type="ECO:0000259" key="10">
    <source>
        <dbReference type="Pfam" id="PF18317"/>
    </source>
</evidence>
<feature type="binding site" evidence="8">
    <location>
        <position position="243"/>
    </location>
    <ligand>
        <name>shikimate</name>
        <dbReference type="ChEBI" id="CHEBI:36208"/>
    </ligand>
</feature>
<dbReference type="Gene3D" id="3.40.50.720">
    <property type="entry name" value="NAD(P)-binding Rossmann-like Domain"/>
    <property type="match status" value="1"/>
</dbReference>
<feature type="domain" description="SDH C-terminal" evidence="10">
    <location>
        <begin position="264"/>
        <end position="294"/>
    </location>
</feature>
<evidence type="ECO:0000256" key="8">
    <source>
        <dbReference type="HAMAP-Rule" id="MF_00222"/>
    </source>
</evidence>
<sequence>MLPVYTLESIAQTRRDPKPARLAVLGYPVSHSASPQLHQPALDAFGINARYVRLEVEPGELQKAFSLMQELNFIGCNVTVPHKFEAMAACSEVSAQAEILGAVNTVVFDNQKIIGHNTDGPGFMQAIKEAFDLHLGDIHCLVLGAGGGAGQAIASQCALQKPAELTLVNRSLDKIHKLVARLELLSPETRFHALTFQDPSLEAHCHAARLLIQTTSLGLKPDDAEVIPGSYMRADHCAYDTIYKPAETPFLASAKRAGCRTDNGLSLLIHQGAIAFQHWFPATDPLSYMRQAMQTGK</sequence>
<dbReference type="PANTHER" id="PTHR21089:SF1">
    <property type="entry name" value="BIFUNCTIONAL 3-DEHYDROQUINATE DEHYDRATASE_SHIKIMATE DEHYDROGENASE, CHLOROPLASTIC"/>
    <property type="match status" value="1"/>
</dbReference>
<evidence type="ECO:0000313" key="11">
    <source>
        <dbReference type="EMBL" id="MFD2257913.1"/>
    </source>
</evidence>
<evidence type="ECO:0000256" key="4">
    <source>
        <dbReference type="ARBA" id="ARBA00022857"/>
    </source>
</evidence>
<feature type="binding site" evidence="8">
    <location>
        <position position="79"/>
    </location>
    <ligand>
        <name>shikimate</name>
        <dbReference type="ChEBI" id="CHEBI:36208"/>
    </ligand>
</feature>
<dbReference type="SUPFAM" id="SSF51735">
    <property type="entry name" value="NAD(P)-binding Rossmann-fold domains"/>
    <property type="match status" value="1"/>
</dbReference>
<keyword evidence="5 8" id="KW-0560">Oxidoreductase</keyword>
<dbReference type="InterPro" id="IPR046346">
    <property type="entry name" value="Aminoacid_DH-like_N_sf"/>
</dbReference>
<dbReference type="SUPFAM" id="SSF53223">
    <property type="entry name" value="Aminoacid dehydrogenase-like, N-terminal domain"/>
    <property type="match status" value="1"/>
</dbReference>
<feature type="active site" description="Proton acceptor" evidence="8">
    <location>
        <position position="83"/>
    </location>
</feature>
<feature type="binding site" evidence="8">
    <location>
        <position position="264"/>
    </location>
    <ligand>
        <name>NADP(+)</name>
        <dbReference type="ChEBI" id="CHEBI:58349"/>
    </ligand>
</feature>
<dbReference type="InterPro" id="IPR022893">
    <property type="entry name" value="Shikimate_DH_fam"/>
</dbReference>
<evidence type="ECO:0000256" key="7">
    <source>
        <dbReference type="ARBA" id="ARBA00049442"/>
    </source>
</evidence>
<comment type="caution">
    <text evidence="8">Lacks conserved residue(s) required for the propagation of feature annotation.</text>
</comment>
<dbReference type="HAMAP" id="MF_00222">
    <property type="entry name" value="Shikimate_DH_AroE"/>
    <property type="match status" value="1"/>
</dbReference>